<keyword evidence="5" id="KW-0479">Metal-binding</keyword>
<dbReference type="InterPro" id="IPR036704">
    <property type="entry name" value="RraA/RraA-like_sf"/>
</dbReference>
<gene>
    <name evidence="6" type="ORF">EV675_2661</name>
</gene>
<evidence type="ECO:0000313" key="7">
    <source>
        <dbReference type="Proteomes" id="UP000292445"/>
    </source>
</evidence>
<feature type="binding site" evidence="5">
    <location>
        <begin position="108"/>
        <end position="111"/>
    </location>
    <ligand>
        <name>substrate</name>
    </ligand>
</feature>
<dbReference type="GO" id="GO:0046872">
    <property type="term" value="F:metal ion binding"/>
    <property type="evidence" value="ECO:0007669"/>
    <property type="project" value="UniProtKB-KW"/>
</dbReference>
<comment type="caution">
    <text evidence="6">The sequence shown here is derived from an EMBL/GenBank/DDBJ whole genome shotgun (WGS) entry which is preliminary data.</text>
</comment>
<evidence type="ECO:0000313" key="6">
    <source>
        <dbReference type="EMBL" id="RZS86614.1"/>
    </source>
</evidence>
<dbReference type="InterPro" id="IPR005493">
    <property type="entry name" value="RraA/RraA-like"/>
</dbReference>
<dbReference type="SUPFAM" id="SSF89562">
    <property type="entry name" value="RraA-like"/>
    <property type="match status" value="1"/>
</dbReference>
<feature type="binding site" evidence="5">
    <location>
        <position position="130"/>
    </location>
    <ligand>
        <name>substrate</name>
    </ligand>
</feature>
<dbReference type="PANTHER" id="PTHR33254:SF4">
    <property type="entry name" value="4-HYDROXY-4-METHYL-2-OXOGLUTARATE ALDOLASE 3-RELATED"/>
    <property type="match status" value="1"/>
</dbReference>
<dbReference type="PANTHER" id="PTHR33254">
    <property type="entry name" value="4-HYDROXY-4-METHYL-2-OXOGLUTARATE ALDOLASE 3-RELATED"/>
    <property type="match status" value="1"/>
</dbReference>
<accession>A0A4Q7NN18</accession>
<evidence type="ECO:0000256" key="4">
    <source>
        <dbReference type="ARBA" id="ARBA00030169"/>
    </source>
</evidence>
<evidence type="ECO:0000256" key="3">
    <source>
        <dbReference type="ARBA" id="ARBA00029596"/>
    </source>
</evidence>
<dbReference type="AlphaFoldDB" id="A0A4Q7NN18"/>
<dbReference type="EMBL" id="SGXC01000001">
    <property type="protein sequence ID" value="RZS86614.1"/>
    <property type="molecule type" value="Genomic_DNA"/>
</dbReference>
<evidence type="ECO:0000256" key="5">
    <source>
        <dbReference type="PIRSR" id="PIRSR605493-1"/>
    </source>
</evidence>
<comment type="cofactor">
    <cofactor evidence="1">
        <name>a divalent metal cation</name>
        <dbReference type="ChEBI" id="CHEBI:60240"/>
    </cofactor>
</comment>
<reference evidence="6 7" key="1">
    <citation type="submission" date="2019-02" db="EMBL/GenBank/DDBJ databases">
        <title>Genomic Encyclopedia of Type Strains, Phase IV (KMG-IV): sequencing the most valuable type-strain genomes for metagenomic binning, comparative biology and taxonomic classification.</title>
        <authorList>
            <person name="Goeker M."/>
        </authorList>
    </citation>
    <scope>NUCLEOTIDE SEQUENCE [LARGE SCALE GENOMIC DNA]</scope>
    <source>
        <strain evidence="6 7">K24</strain>
    </source>
</reference>
<proteinExistence type="predicted"/>
<organism evidence="6 7">
    <name type="scientific">Pigmentiphaga kullae</name>
    <dbReference type="NCBI Taxonomy" id="151784"/>
    <lineage>
        <taxon>Bacteria</taxon>
        <taxon>Pseudomonadati</taxon>
        <taxon>Pseudomonadota</taxon>
        <taxon>Betaproteobacteria</taxon>
        <taxon>Burkholderiales</taxon>
        <taxon>Alcaligenaceae</taxon>
        <taxon>Pigmentiphaga</taxon>
    </lineage>
</organism>
<dbReference type="OrthoDB" id="8717144at2"/>
<dbReference type="CDD" id="cd16841">
    <property type="entry name" value="RraA_family"/>
    <property type="match status" value="1"/>
</dbReference>
<evidence type="ECO:0000256" key="2">
    <source>
        <dbReference type="ARBA" id="ARBA00016549"/>
    </source>
</evidence>
<sequence length="227" mass="24187">MNTYAFHAELARPSGPTIKNDIQRVDTVLIEAARGLPASTLHEAAGRIGVLPPEIKPVATGMKICGPALTVHSPSGDNLWLHRALYVAKPGDILVVHVSYGFDYGYWGEIMSCAATARGLGGLVIDGCVRDGATLATSSFPVAARGLCMRGTGKDIGARGWINYPLMMGDIVIEAGDLIVGDADGVVAIPRVSARQVIDDSLAREIKEANVMARLREGERTLEIYDF</sequence>
<keyword evidence="5" id="KW-0460">Magnesium</keyword>
<dbReference type="NCBIfam" id="NF006731">
    <property type="entry name" value="PRK09262.1"/>
    <property type="match status" value="1"/>
</dbReference>
<dbReference type="RefSeq" id="WP_130357691.1">
    <property type="nucleotide sequence ID" value="NZ_SGXC01000001.1"/>
</dbReference>
<comment type="cofactor">
    <cofactor evidence="5">
        <name>Mg(2+)</name>
        <dbReference type="ChEBI" id="CHEBI:18420"/>
    </cofactor>
</comment>
<name>A0A4Q7NN18_9BURK</name>
<keyword evidence="7" id="KW-1185">Reference proteome</keyword>
<feature type="binding site" evidence="5">
    <location>
        <position position="131"/>
    </location>
    <ligand>
        <name>Mg(2+)</name>
        <dbReference type="ChEBI" id="CHEBI:18420"/>
    </ligand>
</feature>
<dbReference type="Proteomes" id="UP000292445">
    <property type="component" value="Unassembled WGS sequence"/>
</dbReference>
<dbReference type="Pfam" id="PF03737">
    <property type="entry name" value="RraA-like"/>
    <property type="match status" value="1"/>
</dbReference>
<dbReference type="Gene3D" id="3.50.30.40">
    <property type="entry name" value="Ribonuclease E inhibitor RraA/RraA-like"/>
    <property type="match status" value="1"/>
</dbReference>
<protein>
    <recommendedName>
        <fullName evidence="2">Putative 4-hydroxy-4-methyl-2-oxoglutarate aldolase</fullName>
    </recommendedName>
    <alternativeName>
        <fullName evidence="3">Regulator of ribonuclease activity homolog</fullName>
    </alternativeName>
    <alternativeName>
        <fullName evidence="4">RraA-like protein</fullName>
    </alternativeName>
</protein>
<evidence type="ECO:0000256" key="1">
    <source>
        <dbReference type="ARBA" id="ARBA00001968"/>
    </source>
</evidence>